<accession>A0ACC0BBA3</accession>
<dbReference type="Proteomes" id="UP001060085">
    <property type="component" value="Linkage Group LG04"/>
</dbReference>
<comment type="caution">
    <text evidence="1">The sequence shown here is derived from an EMBL/GenBank/DDBJ whole genome shotgun (WGS) entry which is preliminary data.</text>
</comment>
<evidence type="ECO:0000313" key="2">
    <source>
        <dbReference type="Proteomes" id="UP001060085"/>
    </source>
</evidence>
<gene>
    <name evidence="1" type="ORF">M9H77_19782</name>
</gene>
<keyword evidence="2" id="KW-1185">Reference proteome</keyword>
<protein>
    <submittedName>
        <fullName evidence="1">Uncharacterized protein</fullName>
    </submittedName>
</protein>
<dbReference type="EMBL" id="CM044704">
    <property type="protein sequence ID" value="KAI5669929.1"/>
    <property type="molecule type" value="Genomic_DNA"/>
</dbReference>
<reference evidence="2" key="1">
    <citation type="journal article" date="2023" name="Nat. Plants">
        <title>Single-cell RNA sequencing provides a high-resolution roadmap for understanding the multicellular compartmentation of specialized metabolism.</title>
        <authorList>
            <person name="Sun S."/>
            <person name="Shen X."/>
            <person name="Li Y."/>
            <person name="Li Y."/>
            <person name="Wang S."/>
            <person name="Li R."/>
            <person name="Zhang H."/>
            <person name="Shen G."/>
            <person name="Guo B."/>
            <person name="Wei J."/>
            <person name="Xu J."/>
            <person name="St-Pierre B."/>
            <person name="Chen S."/>
            <person name="Sun C."/>
        </authorList>
    </citation>
    <scope>NUCLEOTIDE SEQUENCE [LARGE SCALE GENOMIC DNA]</scope>
</reference>
<evidence type="ECO:0000313" key="1">
    <source>
        <dbReference type="EMBL" id="KAI5669929.1"/>
    </source>
</evidence>
<organism evidence="1 2">
    <name type="scientific">Catharanthus roseus</name>
    <name type="common">Madagascar periwinkle</name>
    <name type="synonym">Vinca rosea</name>
    <dbReference type="NCBI Taxonomy" id="4058"/>
    <lineage>
        <taxon>Eukaryota</taxon>
        <taxon>Viridiplantae</taxon>
        <taxon>Streptophyta</taxon>
        <taxon>Embryophyta</taxon>
        <taxon>Tracheophyta</taxon>
        <taxon>Spermatophyta</taxon>
        <taxon>Magnoliopsida</taxon>
        <taxon>eudicotyledons</taxon>
        <taxon>Gunneridae</taxon>
        <taxon>Pentapetalae</taxon>
        <taxon>asterids</taxon>
        <taxon>lamiids</taxon>
        <taxon>Gentianales</taxon>
        <taxon>Apocynaceae</taxon>
        <taxon>Rauvolfioideae</taxon>
        <taxon>Vinceae</taxon>
        <taxon>Catharanthinae</taxon>
        <taxon>Catharanthus</taxon>
    </lineage>
</organism>
<name>A0ACC0BBA3_CATRO</name>
<proteinExistence type="predicted"/>
<sequence length="176" mass="20012">MPKKKVKLAFVMDAAARKATYKKRTKSLLKKVGEVSALCGIEACAIILSPYDSEPKVWPNPLGVQRVVAMFNRKNKEERTSKMFNQETFLRQMNSKLKRQFINQQTETCDKDITLLMFELFTSREGLQNLTLQDLNALCWKIEQKLSEVNARMETINMASETAIGNDTSPPASFKG</sequence>